<evidence type="ECO:0000256" key="2">
    <source>
        <dbReference type="ARBA" id="ARBA00006597"/>
    </source>
</evidence>
<accession>A0ABP8S0J6</accession>
<keyword evidence="11 12" id="KW-0804">Transcription</keyword>
<keyword evidence="3 12" id="KW-0004">4Fe-4S</keyword>
<organism evidence="14 15">
    <name type="scientific">Pseudonocardia xishanensis</name>
    <dbReference type="NCBI Taxonomy" id="630995"/>
    <lineage>
        <taxon>Bacteria</taxon>
        <taxon>Bacillati</taxon>
        <taxon>Actinomycetota</taxon>
        <taxon>Actinomycetes</taxon>
        <taxon>Pseudonocardiales</taxon>
        <taxon>Pseudonocardiaceae</taxon>
        <taxon>Pseudonocardia</taxon>
    </lineage>
</organism>
<keyword evidence="8 12" id="KW-0805">Transcription regulation</keyword>
<dbReference type="Pfam" id="PF02467">
    <property type="entry name" value="Whib"/>
    <property type="match status" value="1"/>
</dbReference>
<keyword evidence="5 12" id="KW-0479">Metal-binding</keyword>
<gene>
    <name evidence="12" type="primary">whiB</name>
    <name evidence="14" type="ORF">GCM10023175_57860</name>
</gene>
<comment type="subcellular location">
    <subcellularLocation>
        <location evidence="1 12">Cytoplasm</location>
    </subcellularLocation>
</comment>
<dbReference type="InterPro" id="IPR003482">
    <property type="entry name" value="Whib"/>
</dbReference>
<dbReference type="HAMAP" id="MF_01479">
    <property type="entry name" value="WhiB"/>
    <property type="match status" value="1"/>
</dbReference>
<feature type="domain" description="4Fe-4S Wbl-type" evidence="13">
    <location>
        <begin position="28"/>
        <end position="92"/>
    </location>
</feature>
<evidence type="ECO:0000256" key="1">
    <source>
        <dbReference type="ARBA" id="ARBA00004496"/>
    </source>
</evidence>
<proteinExistence type="inferred from homology"/>
<evidence type="ECO:0000256" key="8">
    <source>
        <dbReference type="ARBA" id="ARBA00023015"/>
    </source>
</evidence>
<evidence type="ECO:0000259" key="13">
    <source>
        <dbReference type="PROSITE" id="PS51674"/>
    </source>
</evidence>
<evidence type="ECO:0000256" key="7">
    <source>
        <dbReference type="ARBA" id="ARBA00023014"/>
    </source>
</evidence>
<comment type="function">
    <text evidence="12">Acts as a transcriptional regulator. Probably redox-responsive. The apo- but not holo-form probably binds DNA.</text>
</comment>
<comment type="PTM">
    <text evidence="12">The Fe-S cluster can be nitrosylated by nitric oxide (NO).</text>
</comment>
<keyword evidence="4 12" id="KW-0963">Cytoplasm</keyword>
<feature type="binding site" evidence="12">
    <location>
        <position position="62"/>
    </location>
    <ligand>
        <name>[4Fe-4S] cluster</name>
        <dbReference type="ChEBI" id="CHEBI:49883"/>
    </ligand>
</feature>
<name>A0ABP8S0J6_9PSEU</name>
<keyword evidence="7 12" id="KW-0411">Iron-sulfur</keyword>
<dbReference type="PROSITE" id="PS51674">
    <property type="entry name" value="4FE4S_WBL"/>
    <property type="match status" value="1"/>
</dbReference>
<reference evidence="15" key="1">
    <citation type="journal article" date="2019" name="Int. J. Syst. Evol. Microbiol.">
        <title>The Global Catalogue of Microorganisms (GCM) 10K type strain sequencing project: providing services to taxonomists for standard genome sequencing and annotation.</title>
        <authorList>
            <consortium name="The Broad Institute Genomics Platform"/>
            <consortium name="The Broad Institute Genome Sequencing Center for Infectious Disease"/>
            <person name="Wu L."/>
            <person name="Ma J."/>
        </authorList>
    </citation>
    <scope>NUCLEOTIDE SEQUENCE [LARGE SCALE GENOMIC DNA]</scope>
    <source>
        <strain evidence="15">JCM 17906</strain>
    </source>
</reference>
<feature type="binding site" evidence="12">
    <location>
        <position position="68"/>
    </location>
    <ligand>
        <name>[4Fe-4S] cluster</name>
        <dbReference type="ChEBI" id="CHEBI:49883"/>
    </ligand>
</feature>
<comment type="cofactor">
    <cofactor evidence="12">
        <name>[4Fe-4S] cluster</name>
        <dbReference type="ChEBI" id="CHEBI:49883"/>
    </cofactor>
    <text evidence="12">Binds 1 [4Fe-4S] cluster per subunit. Following nitrosylation of the [4Fe-4S] cluster binds 1 [4Fe-8(NO)] cluster per subunit.</text>
</comment>
<sequence length="111" mass="12388">MTAKTPQLGTLGVARPVTDDWDWQLSSACRDLDSAVFFHPERERGAEKDAREQRAKRICEACPVIAECRRWALATREPYGVWGGLSVADRAEILQDVDRSGARCRARRSGG</sequence>
<keyword evidence="10 12" id="KW-1015">Disulfide bond</keyword>
<evidence type="ECO:0000256" key="5">
    <source>
        <dbReference type="ARBA" id="ARBA00022723"/>
    </source>
</evidence>
<evidence type="ECO:0000256" key="9">
    <source>
        <dbReference type="ARBA" id="ARBA00023125"/>
    </source>
</evidence>
<feature type="binding site" evidence="12">
    <location>
        <position position="29"/>
    </location>
    <ligand>
        <name>[4Fe-4S] cluster</name>
        <dbReference type="ChEBI" id="CHEBI:49883"/>
    </ligand>
</feature>
<evidence type="ECO:0000256" key="12">
    <source>
        <dbReference type="HAMAP-Rule" id="MF_01479"/>
    </source>
</evidence>
<dbReference type="InterPro" id="IPR034768">
    <property type="entry name" value="4FE4S_WBL"/>
</dbReference>
<evidence type="ECO:0000256" key="4">
    <source>
        <dbReference type="ARBA" id="ARBA00022490"/>
    </source>
</evidence>
<comment type="similarity">
    <text evidence="2 12">Belongs to the WhiB family.</text>
</comment>
<dbReference type="Proteomes" id="UP001501598">
    <property type="component" value="Unassembled WGS sequence"/>
</dbReference>
<keyword evidence="6 12" id="KW-0408">Iron</keyword>
<evidence type="ECO:0000256" key="3">
    <source>
        <dbReference type="ARBA" id="ARBA00022485"/>
    </source>
</evidence>
<dbReference type="RefSeq" id="WP_345425518.1">
    <property type="nucleotide sequence ID" value="NZ_BAABGT010000097.1"/>
</dbReference>
<keyword evidence="9 12" id="KW-0238">DNA-binding</keyword>
<evidence type="ECO:0000256" key="11">
    <source>
        <dbReference type="ARBA" id="ARBA00023163"/>
    </source>
</evidence>
<comment type="caution">
    <text evidence="14">The sequence shown here is derived from an EMBL/GenBank/DDBJ whole genome shotgun (WGS) entry which is preliminary data.</text>
</comment>
<protein>
    <recommendedName>
        <fullName evidence="12">Transcriptional regulator WhiB</fullName>
    </recommendedName>
</protein>
<evidence type="ECO:0000256" key="6">
    <source>
        <dbReference type="ARBA" id="ARBA00023004"/>
    </source>
</evidence>
<keyword evidence="15" id="KW-1185">Reference proteome</keyword>
<evidence type="ECO:0000313" key="15">
    <source>
        <dbReference type="Proteomes" id="UP001501598"/>
    </source>
</evidence>
<dbReference type="PANTHER" id="PTHR38839:SF5">
    <property type="entry name" value="TRANSCRIPTIONAL REGULATOR WHID"/>
    <property type="match status" value="1"/>
</dbReference>
<comment type="PTM">
    <text evidence="12">Upon Fe-S cluster removal intramolecular disulfide bonds are formed.</text>
</comment>
<evidence type="ECO:0000256" key="10">
    <source>
        <dbReference type="ARBA" id="ARBA00023157"/>
    </source>
</evidence>
<feature type="binding site" evidence="12">
    <location>
        <position position="59"/>
    </location>
    <ligand>
        <name>[4Fe-4S] cluster</name>
        <dbReference type="ChEBI" id="CHEBI:49883"/>
    </ligand>
</feature>
<evidence type="ECO:0000313" key="14">
    <source>
        <dbReference type="EMBL" id="GAA4556207.1"/>
    </source>
</evidence>
<dbReference type="PANTHER" id="PTHR38839">
    <property type="entry name" value="TRANSCRIPTIONAL REGULATOR WHID-RELATED"/>
    <property type="match status" value="1"/>
</dbReference>
<dbReference type="EMBL" id="BAABGT010000097">
    <property type="protein sequence ID" value="GAA4556207.1"/>
    <property type="molecule type" value="Genomic_DNA"/>
</dbReference>